<name>A0A5A5TDI2_9CHLR</name>
<dbReference type="PANTHER" id="PTHR43313">
    <property type="entry name" value="SHORT-CHAIN DEHYDROGENASE/REDUCTASE FAMILY 9C"/>
    <property type="match status" value="1"/>
</dbReference>
<dbReference type="EMBL" id="BIXY01000041">
    <property type="protein sequence ID" value="GCF09338.1"/>
    <property type="molecule type" value="Genomic_DNA"/>
</dbReference>
<evidence type="ECO:0000256" key="2">
    <source>
        <dbReference type="RuleBase" id="RU000363"/>
    </source>
</evidence>
<dbReference type="PRINTS" id="PR00080">
    <property type="entry name" value="SDRFAMILY"/>
</dbReference>
<dbReference type="GO" id="GO:0008202">
    <property type="term" value="P:steroid metabolic process"/>
    <property type="evidence" value="ECO:0007669"/>
    <property type="project" value="TreeGrafter"/>
</dbReference>
<organism evidence="3 4">
    <name type="scientific">Dictyobacter arantiisoli</name>
    <dbReference type="NCBI Taxonomy" id="2014874"/>
    <lineage>
        <taxon>Bacteria</taxon>
        <taxon>Bacillati</taxon>
        <taxon>Chloroflexota</taxon>
        <taxon>Ktedonobacteria</taxon>
        <taxon>Ktedonobacterales</taxon>
        <taxon>Dictyobacteraceae</taxon>
        <taxon>Dictyobacter</taxon>
    </lineage>
</organism>
<dbReference type="AlphaFoldDB" id="A0A5A5TDI2"/>
<protein>
    <submittedName>
        <fullName evidence="3">Short-chain dehydrogenase/reductase</fullName>
    </submittedName>
</protein>
<proteinExistence type="inferred from homology"/>
<evidence type="ECO:0000256" key="1">
    <source>
        <dbReference type="ARBA" id="ARBA00006484"/>
    </source>
</evidence>
<comment type="similarity">
    <text evidence="1 2">Belongs to the short-chain dehydrogenases/reductases (SDR) family.</text>
</comment>
<dbReference type="InterPro" id="IPR002347">
    <property type="entry name" value="SDR_fam"/>
</dbReference>
<reference evidence="3 4" key="1">
    <citation type="submission" date="2019-01" db="EMBL/GenBank/DDBJ databases">
        <title>Draft genome sequence of Dictyobacter sp. Uno17.</title>
        <authorList>
            <person name="Wang C.M."/>
            <person name="Zheng Y."/>
            <person name="Sakai Y."/>
            <person name="Abe K."/>
            <person name="Yokota A."/>
            <person name="Yabe S."/>
        </authorList>
    </citation>
    <scope>NUCLEOTIDE SEQUENCE [LARGE SCALE GENOMIC DNA]</scope>
    <source>
        <strain evidence="3 4">Uno17</strain>
    </source>
</reference>
<sequence length="290" mass="31933">MAQKSIVITGCSSGFGRYTAFVLAEQGWHVFATVRKESDRVALLQEAEQRHCQSNISLFICDITQSEQVARLARDVEDVLRSVSPEAVPCLDALLNNAGTAYGGPIELLSLDDLRAQFEINVIAHVGVIQTLLPLLKAARGTIISVSSISGKMSIPVTGLYSASKYALEALSDALRLELAPFGVKVVLIEPASSPTGIWLTSLERSFGHIGIDEHNPYERLLTMAKKSAQRSSKKGFPIQKFSDTVLRILADPKPRARYGVPFSASALMFLRLMLPDRLWDKLIRLVMHW</sequence>
<dbReference type="CDD" id="cd05374">
    <property type="entry name" value="17beta-HSD-like_SDR_c"/>
    <property type="match status" value="1"/>
</dbReference>
<dbReference type="Pfam" id="PF00106">
    <property type="entry name" value="adh_short"/>
    <property type="match status" value="1"/>
</dbReference>
<evidence type="ECO:0000313" key="4">
    <source>
        <dbReference type="Proteomes" id="UP000322530"/>
    </source>
</evidence>
<dbReference type="PROSITE" id="PS00061">
    <property type="entry name" value="ADH_SHORT"/>
    <property type="match status" value="1"/>
</dbReference>
<evidence type="ECO:0000313" key="3">
    <source>
        <dbReference type="EMBL" id="GCF09338.1"/>
    </source>
</evidence>
<dbReference type="Gene3D" id="3.40.50.720">
    <property type="entry name" value="NAD(P)-binding Rossmann-like Domain"/>
    <property type="match status" value="1"/>
</dbReference>
<accession>A0A5A5TDI2</accession>
<dbReference type="Proteomes" id="UP000322530">
    <property type="component" value="Unassembled WGS sequence"/>
</dbReference>
<dbReference type="OrthoDB" id="9808814at2"/>
<keyword evidence="4" id="KW-1185">Reference proteome</keyword>
<comment type="caution">
    <text evidence="3">The sequence shown here is derived from an EMBL/GenBank/DDBJ whole genome shotgun (WGS) entry which is preliminary data.</text>
</comment>
<dbReference type="InterPro" id="IPR036291">
    <property type="entry name" value="NAD(P)-bd_dom_sf"/>
</dbReference>
<dbReference type="RefSeq" id="WP_149402281.1">
    <property type="nucleotide sequence ID" value="NZ_BIXY01000041.1"/>
</dbReference>
<dbReference type="SUPFAM" id="SSF51735">
    <property type="entry name" value="NAD(P)-binding Rossmann-fold domains"/>
    <property type="match status" value="1"/>
</dbReference>
<dbReference type="PANTHER" id="PTHR43313:SF1">
    <property type="entry name" value="3BETA-HYDROXYSTEROID DEHYDROGENASE DHS-16"/>
    <property type="match status" value="1"/>
</dbReference>
<dbReference type="InterPro" id="IPR020904">
    <property type="entry name" value="Sc_DH/Rdtase_CS"/>
</dbReference>
<dbReference type="PRINTS" id="PR00081">
    <property type="entry name" value="GDHRDH"/>
</dbReference>
<gene>
    <name evidence="3" type="ORF">KDI_29020</name>
</gene>
<dbReference type="GO" id="GO:0016491">
    <property type="term" value="F:oxidoreductase activity"/>
    <property type="evidence" value="ECO:0007669"/>
    <property type="project" value="TreeGrafter"/>
</dbReference>